<dbReference type="AlphaFoldDB" id="A0A8H7A1K0"/>
<proteinExistence type="inferred from homology"/>
<feature type="active site" description="Nucleophile" evidence="9">
    <location>
        <position position="29"/>
    </location>
</feature>
<keyword evidence="4" id="KW-0378">Hydrolase</keyword>
<evidence type="ECO:0000256" key="11">
    <source>
        <dbReference type="SAM" id="SignalP"/>
    </source>
</evidence>
<evidence type="ECO:0000256" key="1">
    <source>
        <dbReference type="ARBA" id="ARBA00000966"/>
    </source>
</evidence>
<dbReference type="VEuPathDB" id="FungiDB:PC9H_003022"/>
<dbReference type="SUPFAM" id="SSF50685">
    <property type="entry name" value="Barwin-like endoglucanases"/>
    <property type="match status" value="1"/>
</dbReference>
<dbReference type="InterPro" id="IPR052288">
    <property type="entry name" value="GH45_Enzymes"/>
</dbReference>
<feature type="signal peptide" evidence="11">
    <location>
        <begin position="1"/>
        <end position="18"/>
    </location>
</feature>
<evidence type="ECO:0000256" key="4">
    <source>
        <dbReference type="ARBA" id="ARBA00022801"/>
    </source>
</evidence>
<dbReference type="EMBL" id="JACETU010000002">
    <property type="protein sequence ID" value="KAF7436196.1"/>
    <property type="molecule type" value="Genomic_DNA"/>
</dbReference>
<dbReference type="GO" id="GO:0030245">
    <property type="term" value="P:cellulose catabolic process"/>
    <property type="evidence" value="ECO:0007669"/>
    <property type="project" value="UniProtKB-KW"/>
</dbReference>
<feature type="compositionally biased region" description="Low complexity" evidence="10">
    <location>
        <begin position="255"/>
        <end position="313"/>
    </location>
</feature>
<evidence type="ECO:0000256" key="2">
    <source>
        <dbReference type="ARBA" id="ARBA00007793"/>
    </source>
</evidence>
<dbReference type="Proteomes" id="UP000623687">
    <property type="component" value="Unassembled WGS sequence"/>
</dbReference>
<name>A0A8H7A1K0_PLEOS</name>
<dbReference type="PANTHER" id="PTHR39730">
    <property type="entry name" value="ENDOGLUCANASE 1"/>
    <property type="match status" value="1"/>
</dbReference>
<feature type="domain" description="Glycosyl hydrolases family 45 active site" evidence="12">
    <location>
        <begin position="24"/>
        <end position="35"/>
    </location>
</feature>
<keyword evidence="5" id="KW-0136">Cellulose degradation</keyword>
<sequence>MFKSFSLLSLVFAATALAQQTGKTTRYWDCCKPSCSWSGKASLHSATSSADVTRPVLTCNAQGSTLTDPNVRSGCDGGSAFTCTSNSPWAVNDDLAYGFAAVSLSGSSESKWCCGCYELTFTSGPVAGKRMVVQATNTGGDLGSNHFDLLMPGGGVGIFNGCPAQFGSWNGGAQYGGVSSRSECSNLPAGISYDAFRYFESDSVSTSAAVQAGCHWRFDWFKGADNPSISFREVQCPAALTDITGCSRRDGSGLPAVAAGPSTPASSSLSTPTSSKSPSITASAPTSSKSPSITASTSTSCRSSSPPTTSSDGTSGGAPQWGQCGGIG</sequence>
<evidence type="ECO:0000256" key="6">
    <source>
        <dbReference type="ARBA" id="ARBA00023277"/>
    </source>
</evidence>
<dbReference type="RefSeq" id="XP_036634095.1">
    <property type="nucleotide sequence ID" value="XM_036772622.1"/>
</dbReference>
<evidence type="ECO:0000256" key="7">
    <source>
        <dbReference type="ARBA" id="ARBA00023295"/>
    </source>
</evidence>
<reference evidence="13" key="1">
    <citation type="submission" date="2019-07" db="EMBL/GenBank/DDBJ databases">
        <authorList>
            <person name="Palmer J.M."/>
        </authorList>
    </citation>
    <scope>NUCLEOTIDE SEQUENCE</scope>
    <source>
        <strain evidence="13">PC9</strain>
    </source>
</reference>
<accession>A0A8H7A1K0</accession>
<comment type="catalytic activity">
    <reaction evidence="1 9">
        <text>Endohydrolysis of (1-&gt;4)-beta-D-glucosidic linkages in cellulose, lichenin and cereal beta-D-glucans.</text>
        <dbReference type="EC" id="3.2.1.4"/>
    </reaction>
</comment>
<dbReference type="Gene3D" id="2.40.40.10">
    <property type="entry name" value="RlpA-like domain"/>
    <property type="match status" value="1"/>
</dbReference>
<dbReference type="PROSITE" id="PS01140">
    <property type="entry name" value="GLYCOSYL_HYDROL_F45"/>
    <property type="match status" value="1"/>
</dbReference>
<dbReference type="InterPro" id="IPR000334">
    <property type="entry name" value="Glyco_hydro_45"/>
</dbReference>
<comment type="similarity">
    <text evidence="2">Belongs to the glycosyl hydrolase 45 (cellulase K) family.</text>
</comment>
<keyword evidence="8" id="KW-0624">Polysaccharide degradation</keyword>
<evidence type="ECO:0000256" key="9">
    <source>
        <dbReference type="PROSITE-ProRule" id="PRU10069"/>
    </source>
</evidence>
<keyword evidence="14" id="KW-1185">Reference proteome</keyword>
<dbReference type="GeneID" id="59372840"/>
<keyword evidence="11" id="KW-0732">Signal</keyword>
<comment type="caution">
    <text evidence="13">The sequence shown here is derived from an EMBL/GenBank/DDBJ whole genome shotgun (WGS) entry which is preliminary data.</text>
</comment>
<dbReference type="PANTHER" id="PTHR39730:SF1">
    <property type="entry name" value="ENDOGLUCANASE 1"/>
    <property type="match status" value="1"/>
</dbReference>
<dbReference type="InterPro" id="IPR036908">
    <property type="entry name" value="RlpA-like_sf"/>
</dbReference>
<evidence type="ECO:0000313" key="14">
    <source>
        <dbReference type="Proteomes" id="UP000623687"/>
    </source>
</evidence>
<keyword evidence="6" id="KW-0119">Carbohydrate metabolism</keyword>
<evidence type="ECO:0000256" key="5">
    <source>
        <dbReference type="ARBA" id="ARBA00023001"/>
    </source>
</evidence>
<evidence type="ECO:0000259" key="12">
    <source>
        <dbReference type="PROSITE" id="PS01140"/>
    </source>
</evidence>
<feature type="chain" id="PRO_5034365936" description="Cellulase" evidence="11">
    <location>
        <begin position="19"/>
        <end position="328"/>
    </location>
</feature>
<protein>
    <recommendedName>
        <fullName evidence="3 9">Cellulase</fullName>
        <ecNumber evidence="3 9">3.2.1.4</ecNumber>
    </recommendedName>
</protein>
<dbReference type="GO" id="GO:0008810">
    <property type="term" value="F:cellulase activity"/>
    <property type="evidence" value="ECO:0007669"/>
    <property type="project" value="UniProtKB-EC"/>
</dbReference>
<evidence type="ECO:0000256" key="3">
    <source>
        <dbReference type="ARBA" id="ARBA00012601"/>
    </source>
</evidence>
<gene>
    <name evidence="13" type="ORF">PC9H_003022</name>
</gene>
<evidence type="ECO:0000256" key="10">
    <source>
        <dbReference type="SAM" id="MobiDB-lite"/>
    </source>
</evidence>
<keyword evidence="7" id="KW-0326">Glycosidase</keyword>
<feature type="region of interest" description="Disordered" evidence="10">
    <location>
        <begin position="252"/>
        <end position="328"/>
    </location>
</feature>
<dbReference type="Pfam" id="PF02015">
    <property type="entry name" value="Glyco_hydro_45"/>
    <property type="match status" value="1"/>
</dbReference>
<dbReference type="EC" id="3.2.1.4" evidence="3 9"/>
<dbReference type="OrthoDB" id="10035502at2759"/>
<evidence type="ECO:0000256" key="8">
    <source>
        <dbReference type="ARBA" id="ARBA00023326"/>
    </source>
</evidence>
<evidence type="ECO:0000313" key="13">
    <source>
        <dbReference type="EMBL" id="KAF7436196.1"/>
    </source>
</evidence>
<organism evidence="13 14">
    <name type="scientific">Pleurotus ostreatus</name>
    <name type="common">Oyster mushroom</name>
    <name type="synonym">White-rot fungus</name>
    <dbReference type="NCBI Taxonomy" id="5322"/>
    <lineage>
        <taxon>Eukaryota</taxon>
        <taxon>Fungi</taxon>
        <taxon>Dikarya</taxon>
        <taxon>Basidiomycota</taxon>
        <taxon>Agaricomycotina</taxon>
        <taxon>Agaricomycetes</taxon>
        <taxon>Agaricomycetidae</taxon>
        <taxon>Agaricales</taxon>
        <taxon>Pleurotineae</taxon>
        <taxon>Pleurotaceae</taxon>
        <taxon>Pleurotus</taxon>
    </lineage>
</organism>